<proteinExistence type="predicted"/>
<evidence type="ECO:0000313" key="2">
    <source>
        <dbReference type="Proteomes" id="UP001152531"/>
    </source>
</evidence>
<name>A0ACA9Y9S7_9ASCO</name>
<gene>
    <name evidence="1" type="ORF">CLIB1444_06S03840</name>
</gene>
<comment type="caution">
    <text evidence="1">The sequence shown here is derived from an EMBL/GenBank/DDBJ whole genome shotgun (WGS) entry which is preliminary data.</text>
</comment>
<evidence type="ECO:0000313" key="1">
    <source>
        <dbReference type="EMBL" id="CAH6721510.1"/>
    </source>
</evidence>
<reference evidence="1" key="1">
    <citation type="submission" date="2022-06" db="EMBL/GenBank/DDBJ databases">
        <authorList>
            <person name="Legras J.-L."/>
            <person name="Devillers H."/>
            <person name="Grondin C."/>
        </authorList>
    </citation>
    <scope>NUCLEOTIDE SEQUENCE</scope>
    <source>
        <strain evidence="1">CLIB 1444</strain>
    </source>
</reference>
<protein>
    <submittedName>
        <fullName evidence="1">DNA mismatch repair protein Msh3p</fullName>
    </submittedName>
</protein>
<organism evidence="1 2">
    <name type="scientific">[Candida] jaroonii</name>
    <dbReference type="NCBI Taxonomy" id="467808"/>
    <lineage>
        <taxon>Eukaryota</taxon>
        <taxon>Fungi</taxon>
        <taxon>Dikarya</taxon>
        <taxon>Ascomycota</taxon>
        <taxon>Saccharomycotina</taxon>
        <taxon>Pichiomycetes</taxon>
        <taxon>Debaryomycetaceae</taxon>
        <taxon>Yamadazyma</taxon>
    </lineage>
</organism>
<accession>A0ACA9Y9S7</accession>
<dbReference type="Proteomes" id="UP001152531">
    <property type="component" value="Unassembled WGS sequence"/>
</dbReference>
<keyword evidence="2" id="KW-1185">Reference proteome</keyword>
<sequence length="886" mass="102407">MRHPPISKFFSRSKTSSAPVFREAPKPKPPPEDPIIIDEEPEVRVEKKKKPAVKNENAKKLTPLEKQILEFKGNHHDKILAIQVGYKYKFFGEDAKIVSKLINIMLIPNGDDRFDYCSIPDNRLHVHLKKILDYGHIVGVVKQTQSSFEAKGLFQRELTGIYSKATYMNEESNGEIEGNGDYISALYHEQSNYHMVTVKPITGEIIIDDFIDNELKQDLETRLSYLNPSQVLLVNCDCKEGHSCGSLMKLYSCNIIKGDEGSLNEFLSDYPNIEEYYRLNYDDNTIKCITSLMKYLKLFKLELIFTITSNISNFKDSNTMILSPNLLKNLEIFENSSDFTSKGSLFWLLNHTNTKFGERLLIKWILNPLTNKVLIEDRLNAIEDLSKEFNHFFDCLKNKIIGIDLEKLLIKIYYNKISTVEVQKFLFKFNEIKKIFKTFESEVHSLSDKYKSKSLISIFTAINEIFNDLDIEHYYNMISKNYYEDDNEITKFFELKYHDWDEISNKLKDIDNVRQEIEDETKEVAKVIGKPIKLVKNLNQDNLVEVRNSLLPKVPVDWMRINSTKTLTRFRSPKLHKLNNSLNSELDKLNSICHQCFGKFLGLINKEYFKFNQIIKKLSIFDCYLSLSAVSNQYQYRRPTILSEEQKISIKSFKNPIISSLTNFIPNDIDISVEHNRISIITGPNMGGKSSYIKSIGILVIMVQIGCYLPCESAELSIFNNVFIRMGSIDNILKGQSTFMIEMLEMLNILNNFDDKSLILLDEVGKGTGTIDGYVIAYSILKYFAQHALKPFILFITHFPQLGELCDEFRDMGSFHMDYVVENDEVIFLYKLVEGIVDSSYGLNVAKLSGIPKGIIDKAKDISREVRLNNNLKMFLHEIHELKHND</sequence>
<dbReference type="EMBL" id="CALSDN010000006">
    <property type="protein sequence ID" value="CAH6721510.1"/>
    <property type="molecule type" value="Genomic_DNA"/>
</dbReference>